<gene>
    <name evidence="8" type="ORF">PV08_07564</name>
</gene>
<dbReference type="Pfam" id="PF02301">
    <property type="entry name" value="HORMA"/>
    <property type="match status" value="1"/>
</dbReference>
<evidence type="ECO:0000256" key="6">
    <source>
        <dbReference type="SAM" id="MobiDB-lite"/>
    </source>
</evidence>
<dbReference type="OrthoDB" id="1928087at2759"/>
<dbReference type="InterPro" id="IPR003511">
    <property type="entry name" value="HORMA_dom"/>
</dbReference>
<dbReference type="GO" id="GO:0005634">
    <property type="term" value="C:nucleus"/>
    <property type="evidence" value="ECO:0007669"/>
    <property type="project" value="UniProtKB-SubCell"/>
</dbReference>
<feature type="region of interest" description="Disordered" evidence="6">
    <location>
        <begin position="404"/>
        <end position="440"/>
    </location>
</feature>
<dbReference type="VEuPathDB" id="FungiDB:PV08_07564"/>
<dbReference type="STRING" id="91928.A0A0D2BU17"/>
<dbReference type="GO" id="GO:0007130">
    <property type="term" value="P:synaptonemal complex assembly"/>
    <property type="evidence" value="ECO:0007669"/>
    <property type="project" value="TreeGrafter"/>
</dbReference>
<dbReference type="PANTHER" id="PTHR48225:SF7">
    <property type="entry name" value="MEIOSIS-SPECIFIC PROTEIN HOP1"/>
    <property type="match status" value="1"/>
</dbReference>
<dbReference type="AlphaFoldDB" id="A0A0D2BU17"/>
<evidence type="ECO:0000256" key="3">
    <source>
        <dbReference type="ARBA" id="ARBA00022454"/>
    </source>
</evidence>
<proteinExistence type="predicted"/>
<dbReference type="PROSITE" id="PS50815">
    <property type="entry name" value="HORMA"/>
    <property type="match status" value="1"/>
</dbReference>
<dbReference type="SUPFAM" id="SSF56019">
    <property type="entry name" value="The spindle assembly checkpoint protein mad2"/>
    <property type="match status" value="1"/>
</dbReference>
<feature type="compositionally biased region" description="Basic and acidic residues" evidence="6">
    <location>
        <begin position="314"/>
        <end position="325"/>
    </location>
</feature>
<reference evidence="8 9" key="1">
    <citation type="submission" date="2015-01" db="EMBL/GenBank/DDBJ databases">
        <title>The Genome Sequence of Exophiala spinifera CBS89968.</title>
        <authorList>
            <consortium name="The Broad Institute Genomics Platform"/>
            <person name="Cuomo C."/>
            <person name="de Hoog S."/>
            <person name="Gorbushina A."/>
            <person name="Stielow B."/>
            <person name="Teixiera M."/>
            <person name="Abouelleil A."/>
            <person name="Chapman S.B."/>
            <person name="Priest M."/>
            <person name="Young S.K."/>
            <person name="Wortman J."/>
            <person name="Nusbaum C."/>
            <person name="Birren B."/>
        </authorList>
    </citation>
    <scope>NUCLEOTIDE SEQUENCE [LARGE SCALE GENOMIC DNA]</scope>
    <source>
        <strain evidence="8 9">CBS 89968</strain>
    </source>
</reference>
<dbReference type="GO" id="GO:0051598">
    <property type="term" value="P:meiotic recombination checkpoint signaling"/>
    <property type="evidence" value="ECO:0007669"/>
    <property type="project" value="TreeGrafter"/>
</dbReference>
<keyword evidence="5" id="KW-0469">Meiosis</keyword>
<organism evidence="8 9">
    <name type="scientific">Exophiala spinifera</name>
    <dbReference type="NCBI Taxonomy" id="91928"/>
    <lineage>
        <taxon>Eukaryota</taxon>
        <taxon>Fungi</taxon>
        <taxon>Dikarya</taxon>
        <taxon>Ascomycota</taxon>
        <taxon>Pezizomycotina</taxon>
        <taxon>Eurotiomycetes</taxon>
        <taxon>Chaetothyriomycetidae</taxon>
        <taxon>Chaetothyriales</taxon>
        <taxon>Herpotrichiellaceae</taxon>
        <taxon>Exophiala</taxon>
    </lineage>
</organism>
<dbReference type="GO" id="GO:0005694">
    <property type="term" value="C:chromosome"/>
    <property type="evidence" value="ECO:0007669"/>
    <property type="project" value="UniProtKB-SubCell"/>
</dbReference>
<feature type="compositionally biased region" description="Polar residues" evidence="6">
    <location>
        <begin position="378"/>
        <end position="387"/>
    </location>
</feature>
<evidence type="ECO:0000256" key="5">
    <source>
        <dbReference type="ARBA" id="ARBA00023254"/>
    </source>
</evidence>
<dbReference type="EMBL" id="KN847496">
    <property type="protein sequence ID" value="KIW14779.1"/>
    <property type="molecule type" value="Genomic_DNA"/>
</dbReference>
<accession>A0A0D2BU17</accession>
<dbReference type="HOGENOM" id="CLU_612544_0_0_1"/>
<keyword evidence="3" id="KW-0158">Chromosome</keyword>
<evidence type="ECO:0000256" key="2">
    <source>
        <dbReference type="ARBA" id="ARBA00004286"/>
    </source>
</evidence>
<evidence type="ECO:0000256" key="1">
    <source>
        <dbReference type="ARBA" id="ARBA00004123"/>
    </source>
</evidence>
<name>A0A0D2BU17_9EURO</name>
<dbReference type="PANTHER" id="PTHR48225">
    <property type="entry name" value="HORMA DOMAIN-CONTAINING PROTEIN 1"/>
    <property type="match status" value="1"/>
</dbReference>
<dbReference type="InterPro" id="IPR036570">
    <property type="entry name" value="HORMA_dom_sf"/>
</dbReference>
<feature type="domain" description="HORMA" evidence="7">
    <location>
        <begin position="18"/>
        <end position="251"/>
    </location>
</feature>
<dbReference type="InterPro" id="IPR051294">
    <property type="entry name" value="HORMA_MeioticProgression"/>
</dbReference>
<dbReference type="Proteomes" id="UP000053328">
    <property type="component" value="Unassembled WGS sequence"/>
</dbReference>
<evidence type="ECO:0000259" key="7">
    <source>
        <dbReference type="PROSITE" id="PS50815"/>
    </source>
</evidence>
<evidence type="ECO:0000313" key="9">
    <source>
        <dbReference type="Proteomes" id="UP000053328"/>
    </source>
</evidence>
<dbReference type="Gene3D" id="3.30.900.10">
    <property type="entry name" value="HORMA domain"/>
    <property type="match status" value="1"/>
</dbReference>
<comment type="subcellular location">
    <subcellularLocation>
        <location evidence="2">Chromosome</location>
    </subcellularLocation>
    <subcellularLocation>
        <location evidence="1">Nucleus</location>
    </subcellularLocation>
</comment>
<evidence type="ECO:0000256" key="4">
    <source>
        <dbReference type="ARBA" id="ARBA00023242"/>
    </source>
</evidence>
<dbReference type="RefSeq" id="XP_016234995.1">
    <property type="nucleotide sequence ID" value="XM_016381893.1"/>
</dbReference>
<protein>
    <recommendedName>
        <fullName evidence="7">HORMA domain-containing protein</fullName>
    </recommendedName>
</protein>
<feature type="region of interest" description="Disordered" evidence="6">
    <location>
        <begin position="278"/>
        <end position="387"/>
    </location>
</feature>
<sequence length="440" mass="49107">MTEQHLLLSQLGPTLTQEHSLALVQIFINTSLACIAHTRELIPWTSPCFRARYIEQINTVVAADARNSYSAFKALDSNATSGGQEIRILVRGAHKRADQLLELLEDGIFEALQHRYLDAFQVFVTDANDSHNVLETYSFAFEYTQDRIRSVHMSSMSPAVVLEDFQHSFKAFIRSLLRILKFLPRLPAHRRLGMSLTYNDSCPHAYHPPGFVDQAEFSGKAGGKLCDMLWKSPGDLVSELQIGHQHIAVSVHPFGAHEPSASIDPQDIAISKHLQAMQKTSSQHTTAFVSTLQESRPRRKRNIEVTHPVKRMKLHDTPRRQERGARQGPLPQKHIEVTDSLEQSVSKKDTDKTGLSPEMDHDRGLQQETTDGHGVLNACSNSESLGTTHSLRRKISISRILINIDRSSSVESESVEQPLQSSGGIDYSSDTDTTSTATDD</sequence>
<feature type="compositionally biased region" description="Polar residues" evidence="6">
    <location>
        <begin position="278"/>
        <end position="294"/>
    </location>
</feature>
<evidence type="ECO:0000313" key="8">
    <source>
        <dbReference type="EMBL" id="KIW14779.1"/>
    </source>
</evidence>
<keyword evidence="4" id="KW-0539">Nucleus</keyword>
<feature type="compositionally biased region" description="Basic and acidic residues" evidence="6">
    <location>
        <begin position="345"/>
        <end position="365"/>
    </location>
</feature>
<keyword evidence="9" id="KW-1185">Reference proteome</keyword>
<dbReference type="GeneID" id="27334647"/>